<dbReference type="InterPro" id="IPR036259">
    <property type="entry name" value="MFS_trans_sf"/>
</dbReference>
<evidence type="ECO:0000313" key="2">
    <source>
        <dbReference type="EMBL" id="RAI03899.1"/>
    </source>
</evidence>
<organism evidence="2 3">
    <name type="scientific">Acuticoccus sediminis</name>
    <dbReference type="NCBI Taxonomy" id="2184697"/>
    <lineage>
        <taxon>Bacteria</taxon>
        <taxon>Pseudomonadati</taxon>
        <taxon>Pseudomonadota</taxon>
        <taxon>Alphaproteobacteria</taxon>
        <taxon>Hyphomicrobiales</taxon>
        <taxon>Amorphaceae</taxon>
        <taxon>Acuticoccus</taxon>
    </lineage>
</organism>
<keyword evidence="1" id="KW-0472">Membrane</keyword>
<evidence type="ECO:0000256" key="1">
    <source>
        <dbReference type="SAM" id="Phobius"/>
    </source>
</evidence>
<dbReference type="SUPFAM" id="SSF103473">
    <property type="entry name" value="MFS general substrate transporter"/>
    <property type="match status" value="1"/>
</dbReference>
<reference evidence="2 3" key="1">
    <citation type="submission" date="2018-05" db="EMBL/GenBank/DDBJ databases">
        <title>Acuticoccus sediminis sp. nov., isolated from deep-sea sediment of Indian Ocean.</title>
        <authorList>
            <person name="Liu X."/>
            <person name="Lai Q."/>
            <person name="Du Y."/>
            <person name="Sun F."/>
            <person name="Zhang X."/>
            <person name="Wang S."/>
            <person name="Shao Z."/>
        </authorList>
    </citation>
    <scope>NUCLEOTIDE SEQUENCE [LARGE SCALE GENOMIC DNA]</scope>
    <source>
        <strain evidence="2 3">PTG4-2</strain>
    </source>
</reference>
<keyword evidence="1" id="KW-0812">Transmembrane</keyword>
<keyword evidence="1" id="KW-1133">Transmembrane helix</keyword>
<feature type="transmembrane region" description="Helical" evidence="1">
    <location>
        <begin position="156"/>
        <end position="176"/>
    </location>
</feature>
<feature type="transmembrane region" description="Helical" evidence="1">
    <location>
        <begin position="344"/>
        <end position="362"/>
    </location>
</feature>
<dbReference type="Proteomes" id="UP000249590">
    <property type="component" value="Unassembled WGS sequence"/>
</dbReference>
<evidence type="ECO:0000313" key="3">
    <source>
        <dbReference type="Proteomes" id="UP000249590"/>
    </source>
</evidence>
<dbReference type="EMBL" id="QHHQ01000001">
    <property type="protein sequence ID" value="RAI03899.1"/>
    <property type="molecule type" value="Genomic_DNA"/>
</dbReference>
<feature type="transmembrane region" description="Helical" evidence="1">
    <location>
        <begin position="274"/>
        <end position="292"/>
    </location>
</feature>
<gene>
    <name evidence="2" type="ORF">DLJ53_05360</name>
</gene>
<protein>
    <recommendedName>
        <fullName evidence="4">MFS transporter</fullName>
    </recommendedName>
</protein>
<proteinExistence type="predicted"/>
<feature type="transmembrane region" description="Helical" evidence="1">
    <location>
        <begin position="368"/>
        <end position="387"/>
    </location>
</feature>
<comment type="caution">
    <text evidence="2">The sequence shown here is derived from an EMBL/GenBank/DDBJ whole genome shotgun (WGS) entry which is preliminary data.</text>
</comment>
<feature type="transmembrane region" description="Helical" evidence="1">
    <location>
        <begin position="425"/>
        <end position="444"/>
    </location>
</feature>
<sequence>MRSSRRYVSGSVASDWVCAVVGLLAALIVGAAAYGTIIVTMPTALADVEDNSGDVSLTVAQSVAADLGRAVALGIPLDEMRGVEDYLKGVLSFAPQVEDIAILDRTERVLFEAGTGEPAIERLHTRAPILDPDSQQSLGVVIAHASTATRDDVERAVIAGAVAISILAGLITAIALRIVRLERLDLPTVRTAAMLQSAAHGHFVERGLIPSGLLLPVSDALARAMTPIQLGYRRIQALSEEIKAVDGSAGVRQRLAAATGELADLRLERRRGRLRTIGFVWWPAAALSVLMATRPLTANFAYDRIGDSPFAAIPVALAVSAESAGALLGVLVAVALGGRLSKPVTFVSMLIAAAAFAAVYVVRDYRMFTALVGLASFAGWLAVWTVLQAPGAGRRLPWRGALVLLGAAAIGPIVGGILAEAEGRRAAFATLGALAALLAVASTAGAPRWRQAHRPAAGLASAEVLALIGVSLATFAWADVHLSATVLRERYAVLALDFGIAGVAAFVPYLLRVRLPAVVGAMVAAAAVLVGAEVVSVPALHGIGADAGLAVTSGLTGLGFGMVAFALGARAFIPSAAVAMGVGGIAAGALHALSMIEPGAGIVLAAVGAGALSLLSLVASISRALGWAR</sequence>
<feature type="transmembrane region" description="Helical" evidence="1">
    <location>
        <begin position="456"/>
        <end position="478"/>
    </location>
</feature>
<feature type="transmembrane region" description="Helical" evidence="1">
    <location>
        <begin position="602"/>
        <end position="625"/>
    </location>
</feature>
<feature type="transmembrane region" description="Helical" evidence="1">
    <location>
        <begin position="576"/>
        <end position="596"/>
    </location>
</feature>
<keyword evidence="3" id="KW-1185">Reference proteome</keyword>
<dbReference type="OrthoDB" id="8452985at2"/>
<feature type="transmembrane region" description="Helical" evidence="1">
    <location>
        <begin position="490"/>
        <end position="511"/>
    </location>
</feature>
<dbReference type="RefSeq" id="WP_111342958.1">
    <property type="nucleotide sequence ID" value="NZ_QHHQ01000001.1"/>
</dbReference>
<name>A0A8B2P5Q2_9HYPH</name>
<dbReference type="AlphaFoldDB" id="A0A8B2P5Q2"/>
<feature type="transmembrane region" description="Helical" evidence="1">
    <location>
        <begin position="547"/>
        <end position="569"/>
    </location>
</feature>
<feature type="transmembrane region" description="Helical" evidence="1">
    <location>
        <begin position="399"/>
        <end position="419"/>
    </location>
</feature>
<accession>A0A8B2P5Q2</accession>
<feature type="transmembrane region" description="Helical" evidence="1">
    <location>
        <begin position="518"/>
        <end position="541"/>
    </location>
</feature>
<evidence type="ECO:0008006" key="4">
    <source>
        <dbReference type="Google" id="ProtNLM"/>
    </source>
</evidence>
<feature type="transmembrane region" description="Helical" evidence="1">
    <location>
        <begin position="312"/>
        <end position="337"/>
    </location>
</feature>